<reference evidence="1 2" key="1">
    <citation type="submission" date="2021-06" db="EMBL/GenBank/DDBJ databases">
        <authorList>
            <person name="Palmer J.M."/>
        </authorList>
    </citation>
    <scope>NUCLEOTIDE SEQUENCE [LARGE SCALE GENOMIC DNA]</scope>
    <source>
        <strain evidence="1 2">CL_MEX2019</strain>
        <tissue evidence="1">Muscle</tissue>
    </source>
</reference>
<keyword evidence="2" id="KW-1185">Reference proteome</keyword>
<evidence type="ECO:0000313" key="2">
    <source>
        <dbReference type="Proteomes" id="UP001352852"/>
    </source>
</evidence>
<dbReference type="EMBL" id="JAHUTJ010067690">
    <property type="protein sequence ID" value="MED6291250.1"/>
    <property type="molecule type" value="Genomic_DNA"/>
</dbReference>
<name>A0ABU7EWP3_9TELE</name>
<comment type="caution">
    <text evidence="1">The sequence shown here is derived from an EMBL/GenBank/DDBJ whole genome shotgun (WGS) entry which is preliminary data.</text>
</comment>
<accession>A0ABU7EWP3</accession>
<protein>
    <submittedName>
        <fullName evidence="1">Uncharacterized protein</fullName>
    </submittedName>
</protein>
<proteinExistence type="predicted"/>
<sequence>MSRKVQLLIHDFVSLWYKYDVTDRDSFVLPTVYKGEIQRTYHSSHSIYVDLNESGSKVKEMSIQTCLYLCYWDFNWTVCFGQIRQRLSCLATNSWWFMCKAKDSFVEKFLMSNFKLYKGSVELKRTDYNRRMKSWG</sequence>
<organism evidence="1 2">
    <name type="scientific">Characodon lateralis</name>
    <dbReference type="NCBI Taxonomy" id="208331"/>
    <lineage>
        <taxon>Eukaryota</taxon>
        <taxon>Metazoa</taxon>
        <taxon>Chordata</taxon>
        <taxon>Craniata</taxon>
        <taxon>Vertebrata</taxon>
        <taxon>Euteleostomi</taxon>
        <taxon>Actinopterygii</taxon>
        <taxon>Neopterygii</taxon>
        <taxon>Teleostei</taxon>
        <taxon>Neoteleostei</taxon>
        <taxon>Acanthomorphata</taxon>
        <taxon>Ovalentaria</taxon>
        <taxon>Atherinomorphae</taxon>
        <taxon>Cyprinodontiformes</taxon>
        <taxon>Goodeidae</taxon>
        <taxon>Characodon</taxon>
    </lineage>
</organism>
<evidence type="ECO:0000313" key="1">
    <source>
        <dbReference type="EMBL" id="MED6291250.1"/>
    </source>
</evidence>
<dbReference type="Proteomes" id="UP001352852">
    <property type="component" value="Unassembled WGS sequence"/>
</dbReference>
<gene>
    <name evidence="1" type="ORF">CHARACLAT_021547</name>
</gene>